<keyword evidence="9" id="KW-1185">Reference proteome</keyword>
<feature type="compositionally biased region" description="Acidic residues" evidence="5">
    <location>
        <begin position="501"/>
        <end position="512"/>
    </location>
</feature>
<feature type="transmembrane region" description="Helical" evidence="6">
    <location>
        <begin position="430"/>
        <end position="452"/>
    </location>
</feature>
<feature type="transmembrane region" description="Helical" evidence="6">
    <location>
        <begin position="99"/>
        <end position="121"/>
    </location>
</feature>
<dbReference type="SUPFAM" id="SSF103473">
    <property type="entry name" value="MFS general substrate transporter"/>
    <property type="match status" value="1"/>
</dbReference>
<comment type="caution">
    <text evidence="8">The sequence shown here is derived from an EMBL/GenBank/DDBJ whole genome shotgun (WGS) entry which is preliminary data.</text>
</comment>
<dbReference type="InterPro" id="IPR011701">
    <property type="entry name" value="MFS"/>
</dbReference>
<evidence type="ECO:0000256" key="2">
    <source>
        <dbReference type="ARBA" id="ARBA00022692"/>
    </source>
</evidence>
<dbReference type="Pfam" id="PF07690">
    <property type="entry name" value="MFS_1"/>
    <property type="match status" value="1"/>
</dbReference>
<dbReference type="PANTHER" id="PTHR42718">
    <property type="entry name" value="MAJOR FACILITATOR SUPERFAMILY MULTIDRUG TRANSPORTER MFSC"/>
    <property type="match status" value="1"/>
</dbReference>
<dbReference type="AlphaFoldDB" id="A0A507QMG1"/>
<evidence type="ECO:0000256" key="4">
    <source>
        <dbReference type="ARBA" id="ARBA00023136"/>
    </source>
</evidence>
<evidence type="ECO:0000259" key="7">
    <source>
        <dbReference type="PROSITE" id="PS50850"/>
    </source>
</evidence>
<feature type="transmembrane region" description="Helical" evidence="6">
    <location>
        <begin position="472"/>
        <end position="493"/>
    </location>
</feature>
<dbReference type="FunFam" id="1.20.1250.20:FF:000294">
    <property type="entry name" value="MFS transporter of unkown specificity"/>
    <property type="match status" value="1"/>
</dbReference>
<feature type="transmembrane region" description="Helical" evidence="6">
    <location>
        <begin position="164"/>
        <end position="189"/>
    </location>
</feature>
<feature type="transmembrane region" description="Helical" evidence="6">
    <location>
        <begin position="367"/>
        <end position="388"/>
    </location>
</feature>
<dbReference type="InterPro" id="IPR020846">
    <property type="entry name" value="MFS_dom"/>
</dbReference>
<feature type="transmembrane region" description="Helical" evidence="6">
    <location>
        <begin position="35"/>
        <end position="53"/>
    </location>
</feature>
<name>A0A507QMG1_MONPU</name>
<evidence type="ECO:0000256" key="5">
    <source>
        <dbReference type="SAM" id="MobiDB-lite"/>
    </source>
</evidence>
<feature type="transmembrane region" description="Helical" evidence="6">
    <location>
        <begin position="342"/>
        <end position="360"/>
    </location>
</feature>
<feature type="compositionally biased region" description="Basic and acidic residues" evidence="5">
    <location>
        <begin position="513"/>
        <end position="536"/>
    </location>
</feature>
<feature type="transmembrane region" description="Helical" evidence="6">
    <location>
        <begin position="297"/>
        <end position="322"/>
    </location>
</feature>
<feature type="transmembrane region" description="Helical" evidence="6">
    <location>
        <begin position="127"/>
        <end position="152"/>
    </location>
</feature>
<dbReference type="PROSITE" id="PS50850">
    <property type="entry name" value="MFS"/>
    <property type="match status" value="1"/>
</dbReference>
<accession>A0A507QMG1</accession>
<dbReference type="InterPro" id="IPR036259">
    <property type="entry name" value="MFS_trans_sf"/>
</dbReference>
<dbReference type="Gene3D" id="1.20.1250.20">
    <property type="entry name" value="MFS general substrate transporter like domains"/>
    <property type="match status" value="2"/>
</dbReference>
<evidence type="ECO:0000313" key="9">
    <source>
        <dbReference type="Proteomes" id="UP000319663"/>
    </source>
</evidence>
<dbReference type="PANTHER" id="PTHR42718:SF41">
    <property type="entry name" value="MFS TRANSPORTER OF UNKOWN SPECIFICITY (AFU_ORTHOLOGUE AFUA_5G09940)-RELATED"/>
    <property type="match status" value="1"/>
</dbReference>
<keyword evidence="2 6" id="KW-0812">Transmembrane</keyword>
<dbReference type="CDD" id="cd17476">
    <property type="entry name" value="MFS_Amf1_MDR_like"/>
    <property type="match status" value="1"/>
</dbReference>
<feature type="transmembrane region" description="Helical" evidence="6">
    <location>
        <begin position="73"/>
        <end position="92"/>
    </location>
</feature>
<feature type="transmembrane region" description="Helical" evidence="6">
    <location>
        <begin position="195"/>
        <end position="215"/>
    </location>
</feature>
<keyword evidence="3 6" id="KW-1133">Transmembrane helix</keyword>
<feature type="transmembrane region" description="Helical" evidence="6">
    <location>
        <begin position="394"/>
        <end position="418"/>
    </location>
</feature>
<proteinExistence type="predicted"/>
<dbReference type="Proteomes" id="UP000319663">
    <property type="component" value="Unassembled WGS sequence"/>
</dbReference>
<feature type="region of interest" description="Disordered" evidence="5">
    <location>
        <begin position="499"/>
        <end position="536"/>
    </location>
</feature>
<protein>
    <recommendedName>
        <fullName evidence="7">Major facilitator superfamily (MFS) profile domain-containing protein</fullName>
    </recommendedName>
</protein>
<gene>
    <name evidence="8" type="ORF">MPDQ_003895</name>
</gene>
<feature type="domain" description="Major facilitator superfamily (MFS) profile" evidence="7">
    <location>
        <begin position="37"/>
        <end position="496"/>
    </location>
</feature>
<sequence length="536" mass="58513">MLDREKEEERDLELQLERTKSVSTAVQSFSPFREFLFVTVVCMSQFMTQAALGACLSPLDIIGDSFHITNPGILSWLIAGYSLTVGTFILFFGRCGDIFGYRILTTVGWFWFAIWSMVAGVSVYSNYILFIFARTLQGIGPAMLLPNGLALLGATYRPGKKKFMVFSLFGATAPNGSIITSVFAALFSQLAWWPWTWWSMAICCFICGVLGMVVIPPTPSAARGMGLLELIFELDVIGATLGVSGLVLVNIAWNQGPVVGWEQPYVYILLIIGAVILAAFFAYEIKFATHPLIPFHVLNANVSFILICVACGWASFGIWIYYNWRFLEVIRKHTPLLASAEFVPPTIVGLIAAFTTGFLMQKVKPSWIMLVSMLAFTLGNIFCAIAPVHQTYWALTFVTLLVIPWGMDMSFPAATVILSNAVGVRHQGMAASLVTTVVNYSISIGLGIAGTVEVHVNNGGHNPRDILKGYRGALYVAIGLAGLGSVSSVAYLIKTRGQSVQEEDETSAEIEADFERDARGEGGGDKEIETSSGERD</sequence>
<dbReference type="EMBL" id="VIFY01000244">
    <property type="protein sequence ID" value="TQB68167.1"/>
    <property type="molecule type" value="Genomic_DNA"/>
</dbReference>
<dbReference type="GO" id="GO:0022857">
    <property type="term" value="F:transmembrane transporter activity"/>
    <property type="evidence" value="ECO:0007669"/>
    <property type="project" value="InterPro"/>
</dbReference>
<comment type="subcellular location">
    <subcellularLocation>
        <location evidence="1">Membrane</location>
        <topology evidence="1">Multi-pass membrane protein</topology>
    </subcellularLocation>
</comment>
<evidence type="ECO:0000256" key="1">
    <source>
        <dbReference type="ARBA" id="ARBA00004141"/>
    </source>
</evidence>
<organism evidence="8 9">
    <name type="scientific">Monascus purpureus</name>
    <name type="common">Red mold</name>
    <name type="synonym">Monascus anka</name>
    <dbReference type="NCBI Taxonomy" id="5098"/>
    <lineage>
        <taxon>Eukaryota</taxon>
        <taxon>Fungi</taxon>
        <taxon>Dikarya</taxon>
        <taxon>Ascomycota</taxon>
        <taxon>Pezizomycotina</taxon>
        <taxon>Eurotiomycetes</taxon>
        <taxon>Eurotiomycetidae</taxon>
        <taxon>Eurotiales</taxon>
        <taxon>Aspergillaceae</taxon>
        <taxon>Monascus</taxon>
    </lineage>
</organism>
<dbReference type="GO" id="GO:0016020">
    <property type="term" value="C:membrane"/>
    <property type="evidence" value="ECO:0007669"/>
    <property type="project" value="UniProtKB-SubCell"/>
</dbReference>
<feature type="transmembrane region" description="Helical" evidence="6">
    <location>
        <begin position="227"/>
        <end position="253"/>
    </location>
</feature>
<evidence type="ECO:0000256" key="3">
    <source>
        <dbReference type="ARBA" id="ARBA00022989"/>
    </source>
</evidence>
<evidence type="ECO:0000313" key="8">
    <source>
        <dbReference type="EMBL" id="TQB68167.1"/>
    </source>
</evidence>
<dbReference type="OrthoDB" id="2428527at2759"/>
<keyword evidence="4 6" id="KW-0472">Membrane</keyword>
<evidence type="ECO:0000256" key="6">
    <source>
        <dbReference type="SAM" id="Phobius"/>
    </source>
</evidence>
<feature type="transmembrane region" description="Helical" evidence="6">
    <location>
        <begin position="265"/>
        <end position="285"/>
    </location>
</feature>
<reference evidence="8 9" key="1">
    <citation type="submission" date="2019-06" db="EMBL/GenBank/DDBJ databases">
        <title>Wine fermentation using esterase from Monascus purpureus.</title>
        <authorList>
            <person name="Geng C."/>
            <person name="Zhang Y."/>
        </authorList>
    </citation>
    <scope>NUCLEOTIDE SEQUENCE [LARGE SCALE GENOMIC DNA]</scope>
    <source>
        <strain evidence="8">HQ1</strain>
    </source>
</reference>